<dbReference type="Gene3D" id="3.30.200.160">
    <property type="entry name" value="TFIIIC, subcomplex tauA, subunit Sfc1, barrel domain"/>
    <property type="match status" value="1"/>
</dbReference>
<dbReference type="GO" id="GO:0006384">
    <property type="term" value="P:transcription initiation at RNA polymerase III promoter"/>
    <property type="evidence" value="ECO:0007669"/>
    <property type="project" value="InterPro"/>
</dbReference>
<evidence type="ECO:0000313" key="9">
    <source>
        <dbReference type="Proteomes" id="UP000594261"/>
    </source>
</evidence>
<feature type="compositionally biased region" description="Polar residues" evidence="5">
    <location>
        <begin position="507"/>
        <end position="521"/>
    </location>
</feature>
<dbReference type="InterPro" id="IPR040454">
    <property type="entry name" value="TF_IIIC_Tfc1/Sfc1"/>
</dbReference>
<evidence type="ECO:0000256" key="5">
    <source>
        <dbReference type="SAM" id="MobiDB-lite"/>
    </source>
</evidence>
<dbReference type="EMBL" id="LRBV02000010">
    <property type="status" value="NOT_ANNOTATED_CDS"/>
    <property type="molecule type" value="Genomic_DNA"/>
</dbReference>
<dbReference type="PANTHER" id="PTHR13230">
    <property type="entry name" value="GENERAL TRANSCRIPTION FACTOR IIIC, POLYPEPTIDE 5"/>
    <property type="match status" value="1"/>
</dbReference>
<evidence type="ECO:0000256" key="2">
    <source>
        <dbReference type="ARBA" id="ARBA00023125"/>
    </source>
</evidence>
<dbReference type="FunFam" id="3.30.200.160:FF:000002">
    <property type="entry name" value="Transcription factor IIIC, subunit 5"/>
    <property type="match status" value="1"/>
</dbReference>
<dbReference type="InterPro" id="IPR019136">
    <property type="entry name" value="TF_IIIC_su-5_HTH"/>
</dbReference>
<organism evidence="8 9">
    <name type="scientific">Quercus lobata</name>
    <name type="common">Valley oak</name>
    <dbReference type="NCBI Taxonomy" id="97700"/>
    <lineage>
        <taxon>Eukaryota</taxon>
        <taxon>Viridiplantae</taxon>
        <taxon>Streptophyta</taxon>
        <taxon>Embryophyta</taxon>
        <taxon>Tracheophyta</taxon>
        <taxon>Spermatophyta</taxon>
        <taxon>Magnoliopsida</taxon>
        <taxon>eudicotyledons</taxon>
        <taxon>Gunneridae</taxon>
        <taxon>Pentapetalae</taxon>
        <taxon>rosids</taxon>
        <taxon>fabids</taxon>
        <taxon>Fagales</taxon>
        <taxon>Fagaceae</taxon>
        <taxon>Quercus</taxon>
    </lineage>
</organism>
<dbReference type="Gramene" id="QL10p064313:mrna">
    <property type="protein sequence ID" value="QL10p064313:mrna"/>
    <property type="gene ID" value="QL10p064313"/>
</dbReference>
<keyword evidence="2" id="KW-0238">DNA-binding</keyword>
<feature type="region of interest" description="Disordered" evidence="5">
    <location>
        <begin position="432"/>
        <end position="464"/>
    </location>
</feature>
<dbReference type="GO" id="GO:0001002">
    <property type="term" value="F:RNA polymerase III type 1 promoter sequence-specific DNA binding"/>
    <property type="evidence" value="ECO:0007669"/>
    <property type="project" value="TreeGrafter"/>
</dbReference>
<reference evidence="8" key="2">
    <citation type="submission" date="2021-01" db="UniProtKB">
        <authorList>
            <consortium name="EnsemblPlants"/>
        </authorList>
    </citation>
    <scope>IDENTIFICATION</scope>
</reference>
<keyword evidence="3" id="KW-0804">Transcription</keyword>
<dbReference type="EnsemblPlants" id="QL10p064313:mrna">
    <property type="protein sequence ID" value="QL10p064313:mrna"/>
    <property type="gene ID" value="QL10p064313"/>
</dbReference>
<dbReference type="GO" id="GO:0000127">
    <property type="term" value="C:transcription factor TFIIIC complex"/>
    <property type="evidence" value="ECO:0007669"/>
    <property type="project" value="InterPro"/>
</dbReference>
<dbReference type="PANTHER" id="PTHR13230:SF5">
    <property type="entry name" value="GENERAL TRANSCRIPTION FACTOR 3C POLYPEPTIDE 5"/>
    <property type="match status" value="1"/>
</dbReference>
<keyword evidence="4" id="KW-0539">Nucleus</keyword>
<evidence type="ECO:0000313" key="8">
    <source>
        <dbReference type="EnsemblPlants" id="QL10p064313:mrna"/>
    </source>
</evidence>
<dbReference type="InterPro" id="IPR042536">
    <property type="entry name" value="TFIIIC_tauA_Sfc1"/>
</dbReference>
<sequence>MGVIENGTVSGELPSNEAFAVHYPGYPSSTSRAVDSLGGAQALLKARTSPSNKLELRFRPDDPYSHPAFGELRPCNNNFLLKISKTQSIERNSDAELAADIVARVPQAYHFEGMVDYQHVVAVHADVARRKKRNWAEVEEPHFDKGGLMDVDHEDVMILLPPLFSPKDVPENIVLRPPPTLSSKTKQDEFAEQCWKMDMEPVLAIDFNIKDILPIPKKVNWEEYVTQGSNQWEWQMFLTNLFDERPIWPKESLNERLLDKGLSFTIEMFRRHLSRIAYYFSSGPFLRFWIRKGYDPRKDPSSCIYQRIDFRVPQPLRSYCDAITDKGLKHRWEDVCAFRVFPYKLHTSLQFFELADDYIQQEIRKPSTQTTCTFGAGWFSEHMLDCLRQRVKVRFLSVFPQAGAENLLKAASEKFEKLKKECNKDALKLHEEHQQANTEPTGDEDNVEPNNVEDDEEDEVDNAEDELDGYDALDLAEKDGEISLQTQSYLNMENISRTHLQELFDSFPSTEAGDNNINDANSSDEEYQIYEPDSDGNYSDDDDC</sequence>
<dbReference type="FunCoup" id="A0A7N2RCS8">
    <property type="interactions" value="3131"/>
</dbReference>
<dbReference type="Pfam" id="PF09734">
    <property type="entry name" value="Tau95"/>
    <property type="match status" value="1"/>
</dbReference>
<feature type="domain" description="Transcription factor IIIC subunit 5 HTH" evidence="6">
    <location>
        <begin position="158"/>
        <end position="311"/>
    </location>
</feature>
<protein>
    <recommendedName>
        <fullName evidence="10">General transcription factor 3C polypeptide 5</fullName>
    </recommendedName>
</protein>
<evidence type="ECO:0000256" key="1">
    <source>
        <dbReference type="ARBA" id="ARBA00004123"/>
    </source>
</evidence>
<dbReference type="Proteomes" id="UP000594261">
    <property type="component" value="Chromosome 10"/>
</dbReference>
<dbReference type="OMA" id="NLRHAIP"/>
<dbReference type="InterPro" id="IPR041499">
    <property type="entry name" value="Tfc1/Sfc1_N"/>
</dbReference>
<comment type="subcellular location">
    <subcellularLocation>
        <location evidence="1">Nucleus</location>
    </subcellularLocation>
</comment>
<dbReference type="InParanoid" id="A0A7N2RCS8"/>
<evidence type="ECO:0008006" key="10">
    <source>
        <dbReference type="Google" id="ProtNLM"/>
    </source>
</evidence>
<keyword evidence="9" id="KW-1185">Reference proteome</keyword>
<evidence type="ECO:0000259" key="7">
    <source>
        <dbReference type="Pfam" id="PF17682"/>
    </source>
</evidence>
<dbReference type="GO" id="GO:0005634">
    <property type="term" value="C:nucleus"/>
    <property type="evidence" value="ECO:0007669"/>
    <property type="project" value="UniProtKB-SubCell"/>
</dbReference>
<feature type="region of interest" description="Disordered" evidence="5">
    <location>
        <begin position="506"/>
        <end position="544"/>
    </location>
</feature>
<proteinExistence type="predicted"/>
<feature type="compositionally biased region" description="Acidic residues" evidence="5">
    <location>
        <begin position="522"/>
        <end position="544"/>
    </location>
</feature>
<dbReference type="GO" id="GO:0001003">
    <property type="term" value="F:RNA polymerase III type 2 promoter sequence-specific DNA binding"/>
    <property type="evidence" value="ECO:0007669"/>
    <property type="project" value="TreeGrafter"/>
</dbReference>
<feature type="domain" description="Transcription factor IIIC subunit Tfc1/Sfc1 triple barrel" evidence="7">
    <location>
        <begin position="20"/>
        <end position="119"/>
    </location>
</feature>
<name>A0A7N2RCS8_QUELO</name>
<feature type="compositionally biased region" description="Acidic residues" evidence="5">
    <location>
        <begin position="441"/>
        <end position="464"/>
    </location>
</feature>
<evidence type="ECO:0000256" key="4">
    <source>
        <dbReference type="ARBA" id="ARBA00023242"/>
    </source>
</evidence>
<reference evidence="8 9" key="1">
    <citation type="journal article" date="2016" name="G3 (Bethesda)">
        <title>First Draft Assembly and Annotation of the Genome of a California Endemic Oak Quercus lobata Nee (Fagaceae).</title>
        <authorList>
            <person name="Sork V.L."/>
            <person name="Fitz-Gibbon S.T."/>
            <person name="Puiu D."/>
            <person name="Crepeau M."/>
            <person name="Gugger P.F."/>
            <person name="Sherman R."/>
            <person name="Stevens K."/>
            <person name="Langley C.H."/>
            <person name="Pellegrini M."/>
            <person name="Salzberg S.L."/>
        </authorList>
    </citation>
    <scope>NUCLEOTIDE SEQUENCE [LARGE SCALE GENOMIC DNA]</scope>
    <source>
        <strain evidence="8 9">cv. SW786</strain>
    </source>
</reference>
<dbReference type="Pfam" id="PF17682">
    <property type="entry name" value="Tau95_N"/>
    <property type="match status" value="1"/>
</dbReference>
<accession>A0A7N2RCS8</accession>
<evidence type="ECO:0000259" key="6">
    <source>
        <dbReference type="Pfam" id="PF09734"/>
    </source>
</evidence>
<dbReference type="AlphaFoldDB" id="A0A7N2RCS8"/>
<evidence type="ECO:0000256" key="3">
    <source>
        <dbReference type="ARBA" id="ARBA00023163"/>
    </source>
</evidence>